<accession>A0A7S2P8A9</accession>
<keyword evidence="4 5" id="KW-0472">Membrane</keyword>
<dbReference type="InterPro" id="IPR003689">
    <property type="entry name" value="ZIP"/>
</dbReference>
<evidence type="ECO:0000256" key="4">
    <source>
        <dbReference type="ARBA" id="ARBA00023136"/>
    </source>
</evidence>
<organism evidence="6">
    <name type="scientific">Zooxanthella nutricula</name>
    <dbReference type="NCBI Taxonomy" id="1333877"/>
    <lineage>
        <taxon>Eukaryota</taxon>
        <taxon>Sar</taxon>
        <taxon>Alveolata</taxon>
        <taxon>Dinophyceae</taxon>
        <taxon>Peridiniales</taxon>
        <taxon>Peridiniales incertae sedis</taxon>
        <taxon>Zooxanthella</taxon>
    </lineage>
</organism>
<evidence type="ECO:0000256" key="2">
    <source>
        <dbReference type="ARBA" id="ARBA00022692"/>
    </source>
</evidence>
<evidence type="ECO:0000256" key="3">
    <source>
        <dbReference type="ARBA" id="ARBA00022989"/>
    </source>
</evidence>
<feature type="transmembrane region" description="Helical" evidence="5">
    <location>
        <begin position="325"/>
        <end position="345"/>
    </location>
</feature>
<dbReference type="GO" id="GO:0005385">
    <property type="term" value="F:zinc ion transmembrane transporter activity"/>
    <property type="evidence" value="ECO:0007669"/>
    <property type="project" value="TreeGrafter"/>
</dbReference>
<gene>
    <name evidence="6" type="ORF">BRAN1462_LOCUS31591</name>
</gene>
<keyword evidence="3 5" id="KW-1133">Transmembrane helix</keyword>
<feature type="transmembrane region" description="Helical" evidence="5">
    <location>
        <begin position="384"/>
        <end position="404"/>
    </location>
</feature>
<evidence type="ECO:0000313" key="6">
    <source>
        <dbReference type="EMBL" id="CAD9582055.1"/>
    </source>
</evidence>
<dbReference type="AlphaFoldDB" id="A0A7S2P8A9"/>
<feature type="transmembrane region" description="Helical" evidence="5">
    <location>
        <begin position="351"/>
        <end position="372"/>
    </location>
</feature>
<reference evidence="6" key="1">
    <citation type="submission" date="2021-01" db="EMBL/GenBank/DDBJ databases">
        <authorList>
            <person name="Corre E."/>
            <person name="Pelletier E."/>
            <person name="Niang G."/>
            <person name="Scheremetjew M."/>
            <person name="Finn R."/>
            <person name="Kale V."/>
            <person name="Holt S."/>
            <person name="Cochrane G."/>
            <person name="Meng A."/>
            <person name="Brown T."/>
            <person name="Cohen L."/>
        </authorList>
    </citation>
    <scope>NUCLEOTIDE SEQUENCE</scope>
    <source>
        <strain evidence="6">RCC3387</strain>
    </source>
</reference>
<keyword evidence="2 5" id="KW-0812">Transmembrane</keyword>
<dbReference type="Pfam" id="PF02535">
    <property type="entry name" value="Zip"/>
    <property type="match status" value="1"/>
</dbReference>
<evidence type="ECO:0000256" key="5">
    <source>
        <dbReference type="SAM" id="Phobius"/>
    </source>
</evidence>
<dbReference type="GO" id="GO:0006882">
    <property type="term" value="P:intracellular zinc ion homeostasis"/>
    <property type="evidence" value="ECO:0007669"/>
    <property type="project" value="TreeGrafter"/>
</dbReference>
<proteinExistence type="predicted"/>
<dbReference type="PANTHER" id="PTHR16950:SF16">
    <property type="entry name" value="ZINC TRANSPORTER ZIP13"/>
    <property type="match status" value="1"/>
</dbReference>
<feature type="transmembrane region" description="Helical" evidence="5">
    <location>
        <begin position="132"/>
        <end position="155"/>
    </location>
</feature>
<dbReference type="EMBL" id="HBGW01049660">
    <property type="protein sequence ID" value="CAD9582055.1"/>
    <property type="molecule type" value="Transcribed_RNA"/>
</dbReference>
<protein>
    <submittedName>
        <fullName evidence="6">Uncharacterized protein</fullName>
    </submittedName>
</protein>
<name>A0A7S2P8A9_9DINO</name>
<sequence length="412" mass="42656">MKLAILPATAATAEALGALSKEGAHALAEDCVAVPAGGALTPKEDACYSLQFDVHSSQSLYTVNASDVNFLAFFAEHLPTEFESDMHYFKDSVGGDVEPAAELPEKEKQRSCPELPLAAQGMAAKGLTGEEWAGSFGAALIVNIVTLVGVVLAVPGISRLAKAYANAFEGILSAFAAGTLLACALFLLLFEATHFIATGWEEEVAQLWRWGTMALAGFILPAVMDVAVAAAAGGGTAAASVGDGDQAAVDADPRSRARVIGAVLIGDFFHNLCDGFCLGAAFKGCGAGFGWGVALATVLHELPQGLADYAILTGSLVRMSASWALLLNFLSGLPVIIGVLVMNLSDVADSAVGLLLAFGGGVYLYIAAVECMPKIHRLQLSVQTNGLCLLSFFLGALIIGLILLDHEHCALD</sequence>
<feature type="transmembrane region" description="Helical" evidence="5">
    <location>
        <begin position="167"/>
        <end position="190"/>
    </location>
</feature>
<dbReference type="PANTHER" id="PTHR16950">
    <property type="entry name" value="ZINC TRANSPORTER SLC39A7 HISTIDINE-RICH MEMBRANE PROTEIN KE4"/>
    <property type="match status" value="1"/>
</dbReference>
<dbReference type="GO" id="GO:0016020">
    <property type="term" value="C:membrane"/>
    <property type="evidence" value="ECO:0007669"/>
    <property type="project" value="UniProtKB-SubCell"/>
</dbReference>
<comment type="subcellular location">
    <subcellularLocation>
        <location evidence="1">Membrane</location>
        <topology evidence="1">Multi-pass membrane protein</topology>
    </subcellularLocation>
</comment>
<feature type="transmembrane region" description="Helical" evidence="5">
    <location>
        <begin position="210"/>
        <end position="232"/>
    </location>
</feature>
<evidence type="ECO:0000256" key="1">
    <source>
        <dbReference type="ARBA" id="ARBA00004141"/>
    </source>
</evidence>